<dbReference type="EMBL" id="CANTUO010000003">
    <property type="protein sequence ID" value="CAI5758718.1"/>
    <property type="molecule type" value="Genomic_DNA"/>
</dbReference>
<accession>A0A9W4TW22</accession>
<organism evidence="3 4">
    <name type="scientific">Candida verbasci</name>
    <dbReference type="NCBI Taxonomy" id="1227364"/>
    <lineage>
        <taxon>Eukaryota</taxon>
        <taxon>Fungi</taxon>
        <taxon>Dikarya</taxon>
        <taxon>Ascomycota</taxon>
        <taxon>Saccharomycotina</taxon>
        <taxon>Pichiomycetes</taxon>
        <taxon>Debaryomycetaceae</taxon>
        <taxon>Candida/Lodderomyces clade</taxon>
        <taxon>Candida</taxon>
    </lineage>
</organism>
<dbReference type="Gene3D" id="3.55.40.20">
    <property type="entry name" value="Iron/manganese superoxide dismutase, C-terminal domain"/>
    <property type="match status" value="1"/>
</dbReference>
<feature type="domain" description="Manganese/iron superoxide dismutase C-terminal" evidence="2">
    <location>
        <begin position="231"/>
        <end position="294"/>
    </location>
</feature>
<dbReference type="InterPro" id="IPR036314">
    <property type="entry name" value="SOD_C_sf"/>
</dbReference>
<dbReference type="GO" id="GO:0004784">
    <property type="term" value="F:superoxide dismutase activity"/>
    <property type="evidence" value="ECO:0007669"/>
    <property type="project" value="InterPro"/>
</dbReference>
<dbReference type="AlphaFoldDB" id="A0A9W4TW22"/>
<name>A0A9W4TW22_9ASCO</name>
<sequence>MFKNTKILSRRLSTFSLPVNKSLEGIKATGENFQGLFSNKTINQLWFERGENLSSNLNNLLSQTSILKNDKEYSLQTIISLSMNTPELYQLHKYASNLFNLNFFIESLKQNDANKIEKKNVDALLETPKNSFGNIPTDHDFLDWINYSFGSIEEFRNLLINSGRAINGDGIVWVVAESSMSENYLDKNLPQKVPRFTNLAIVNTYNGGVLNDAERSGQISRMKKLLKEETEEDELELGSVEEAEYNVAYHNKSLIPILSIDVSPRNYLLDYGVFGKQKYLENVWECIDWDVVLRRLPERTTQLITM</sequence>
<comment type="function">
    <text evidence="1">Component of the mitochondrial ribosome (mitoribosome), a dedicated translation machinery responsible for the synthesis of mitochondrial genome-encoded proteins, including at least some of the essential transmembrane subunits of the mitochondrial respiratory chain. The mitoribosomes are attached to the mitochondrial inner membrane and translation products are cotranslationally integrated into the membrane.</text>
</comment>
<proteinExistence type="predicted"/>
<keyword evidence="4" id="KW-1185">Reference proteome</keyword>
<dbReference type="Proteomes" id="UP001152885">
    <property type="component" value="Unassembled WGS sequence"/>
</dbReference>
<dbReference type="GO" id="GO:0046872">
    <property type="term" value="F:metal ion binding"/>
    <property type="evidence" value="ECO:0007669"/>
    <property type="project" value="InterPro"/>
</dbReference>
<dbReference type="GO" id="GO:0005737">
    <property type="term" value="C:cytoplasm"/>
    <property type="evidence" value="ECO:0007669"/>
    <property type="project" value="TreeGrafter"/>
</dbReference>
<dbReference type="PANTHER" id="PTHR43595">
    <property type="entry name" value="37S RIBOSOMAL PROTEIN S26, MITOCHONDRIAL"/>
    <property type="match status" value="1"/>
</dbReference>
<dbReference type="PANTHER" id="PTHR43595:SF1">
    <property type="entry name" value="SMALL RIBOSOMAL SUBUNIT PROTEIN MS43"/>
    <property type="match status" value="1"/>
</dbReference>
<evidence type="ECO:0000313" key="4">
    <source>
        <dbReference type="Proteomes" id="UP001152885"/>
    </source>
</evidence>
<dbReference type="InterPro" id="IPR019832">
    <property type="entry name" value="Mn/Fe_SOD_C"/>
</dbReference>
<evidence type="ECO:0000259" key="2">
    <source>
        <dbReference type="Pfam" id="PF02777"/>
    </source>
</evidence>
<dbReference type="Pfam" id="PF02777">
    <property type="entry name" value="Sod_Fe_C"/>
    <property type="match status" value="1"/>
</dbReference>
<protein>
    <recommendedName>
        <fullName evidence="2">Manganese/iron superoxide dismutase C-terminal domain-containing protein</fullName>
    </recommendedName>
</protein>
<dbReference type="SUPFAM" id="SSF54719">
    <property type="entry name" value="Fe,Mn superoxide dismutase (SOD), C-terminal domain"/>
    <property type="match status" value="1"/>
</dbReference>
<evidence type="ECO:0000313" key="3">
    <source>
        <dbReference type="EMBL" id="CAI5758718.1"/>
    </source>
</evidence>
<evidence type="ECO:0000256" key="1">
    <source>
        <dbReference type="ARBA" id="ARBA00037226"/>
    </source>
</evidence>
<reference evidence="3" key="1">
    <citation type="submission" date="2022-12" db="EMBL/GenBank/DDBJ databases">
        <authorList>
            <person name="Brejova B."/>
        </authorList>
    </citation>
    <scope>NUCLEOTIDE SEQUENCE</scope>
</reference>
<dbReference type="OrthoDB" id="275227at2759"/>
<gene>
    <name evidence="3" type="ORF">CANVERA_P3230</name>
</gene>
<comment type="caution">
    <text evidence="3">The sequence shown here is derived from an EMBL/GenBank/DDBJ whole genome shotgun (WGS) entry which is preliminary data.</text>
</comment>